<evidence type="ECO:0000256" key="1">
    <source>
        <dbReference type="ARBA" id="ARBA00022857"/>
    </source>
</evidence>
<dbReference type="GeneID" id="70243047"/>
<dbReference type="Pfam" id="PF05368">
    <property type="entry name" value="NmrA"/>
    <property type="match status" value="1"/>
</dbReference>
<dbReference type="InterPro" id="IPR008030">
    <property type="entry name" value="NmrA-like"/>
</dbReference>
<dbReference type="InterPro" id="IPR051609">
    <property type="entry name" value="NmrA/Isoflavone_reductase-like"/>
</dbReference>
<dbReference type="AlphaFoldDB" id="A0AAD4KKL5"/>
<evidence type="ECO:0000259" key="3">
    <source>
        <dbReference type="Pfam" id="PF05368"/>
    </source>
</evidence>
<dbReference type="Gene3D" id="3.40.50.720">
    <property type="entry name" value="NAD(P)-binding Rossmann-like Domain"/>
    <property type="match status" value="1"/>
</dbReference>
<dbReference type="EMBL" id="JAJTJA010000012">
    <property type="protein sequence ID" value="KAH8691396.1"/>
    <property type="molecule type" value="Genomic_DNA"/>
</dbReference>
<reference evidence="4" key="1">
    <citation type="submission" date="2021-12" db="EMBL/GenBank/DDBJ databases">
        <title>Convergent genome expansion in fungi linked to evolution of root-endophyte symbiosis.</title>
        <authorList>
            <consortium name="DOE Joint Genome Institute"/>
            <person name="Ke Y.-H."/>
            <person name="Bonito G."/>
            <person name="Liao H.-L."/>
            <person name="Looney B."/>
            <person name="Rojas-Flechas A."/>
            <person name="Nash J."/>
            <person name="Hameed K."/>
            <person name="Schadt C."/>
            <person name="Martin F."/>
            <person name="Crous P.W."/>
            <person name="Miettinen O."/>
            <person name="Magnuson J.K."/>
            <person name="Labbe J."/>
            <person name="Jacobson D."/>
            <person name="Doktycz M.J."/>
            <person name="Veneault-Fourrey C."/>
            <person name="Kuo A."/>
            <person name="Mondo S."/>
            <person name="Calhoun S."/>
            <person name="Riley R."/>
            <person name="Ohm R."/>
            <person name="LaButti K."/>
            <person name="Andreopoulos B."/>
            <person name="Pangilinan J."/>
            <person name="Nolan M."/>
            <person name="Tritt A."/>
            <person name="Clum A."/>
            <person name="Lipzen A."/>
            <person name="Daum C."/>
            <person name="Barry K."/>
            <person name="Grigoriev I.V."/>
            <person name="Vilgalys R."/>
        </authorList>
    </citation>
    <scope>NUCLEOTIDE SEQUENCE</scope>
    <source>
        <strain evidence="4">PMI_201</strain>
    </source>
</reference>
<dbReference type="SUPFAM" id="SSF51735">
    <property type="entry name" value="NAD(P)-binding Rossmann-fold domains"/>
    <property type="match status" value="1"/>
</dbReference>
<organism evidence="4 5">
    <name type="scientific">Talaromyces proteolyticus</name>
    <dbReference type="NCBI Taxonomy" id="1131652"/>
    <lineage>
        <taxon>Eukaryota</taxon>
        <taxon>Fungi</taxon>
        <taxon>Dikarya</taxon>
        <taxon>Ascomycota</taxon>
        <taxon>Pezizomycotina</taxon>
        <taxon>Eurotiomycetes</taxon>
        <taxon>Eurotiomycetidae</taxon>
        <taxon>Eurotiales</taxon>
        <taxon>Trichocomaceae</taxon>
        <taxon>Talaromyces</taxon>
        <taxon>Talaromyces sect. Bacilispori</taxon>
    </lineage>
</organism>
<keyword evidence="5" id="KW-1185">Reference proteome</keyword>
<gene>
    <name evidence="4" type="ORF">BGW36DRAFT_327758</name>
</gene>
<dbReference type="GO" id="GO:0016491">
    <property type="term" value="F:oxidoreductase activity"/>
    <property type="evidence" value="ECO:0007669"/>
    <property type="project" value="UniProtKB-KW"/>
</dbReference>
<evidence type="ECO:0000313" key="5">
    <source>
        <dbReference type="Proteomes" id="UP001201262"/>
    </source>
</evidence>
<comment type="caution">
    <text evidence="4">The sequence shown here is derived from an EMBL/GenBank/DDBJ whole genome shotgun (WGS) entry which is preliminary data.</text>
</comment>
<feature type="domain" description="NmrA-like" evidence="3">
    <location>
        <begin position="5"/>
        <end position="311"/>
    </location>
</feature>
<accession>A0AAD4KKL5</accession>
<sequence length="327" mass="36277">MATIKVALVGAAGETGQSIVNGLLESEHTFQISAIVRPSSLTKPANVDLQNRGVNLISASLTGPQDELIIALSGHDVVISTISFASIEQEIPLANAAKRAGVKRFVPSGWAPVIPPAGVMVARELKEKILSHVLMLGLPYTFIDVGWWYEVTLPPVPSGRLDYCIIPSLKPTWDLGLDGNVSSAMTHVGDIGKWVAKIIADPRTLNRKVFAYNEVLTRNQVYDILERRSGEEMERRYVSEEEAINTVQTLTEAWKQSPGDINAGFALAMGEYFYSWGIRGDNRPEFAKYLGYLDCRELYPDQVSYRSFDEYVQEALEGKAKRVLKDW</sequence>
<keyword evidence="1" id="KW-0521">NADP</keyword>
<dbReference type="Gene3D" id="3.90.25.10">
    <property type="entry name" value="UDP-galactose 4-epimerase, domain 1"/>
    <property type="match status" value="1"/>
</dbReference>
<evidence type="ECO:0000256" key="2">
    <source>
        <dbReference type="ARBA" id="ARBA00023002"/>
    </source>
</evidence>
<dbReference type="Proteomes" id="UP001201262">
    <property type="component" value="Unassembled WGS sequence"/>
</dbReference>
<name>A0AAD4KKL5_9EURO</name>
<dbReference type="PANTHER" id="PTHR47706">
    <property type="entry name" value="NMRA-LIKE FAMILY PROTEIN"/>
    <property type="match status" value="1"/>
</dbReference>
<dbReference type="RefSeq" id="XP_046067488.1">
    <property type="nucleotide sequence ID" value="XM_046212760.1"/>
</dbReference>
<dbReference type="PANTHER" id="PTHR47706:SF9">
    <property type="entry name" value="NMRA-LIKE DOMAIN-CONTAINING PROTEIN-RELATED"/>
    <property type="match status" value="1"/>
</dbReference>
<evidence type="ECO:0000313" key="4">
    <source>
        <dbReference type="EMBL" id="KAH8691396.1"/>
    </source>
</evidence>
<proteinExistence type="predicted"/>
<keyword evidence="2" id="KW-0560">Oxidoreductase</keyword>
<dbReference type="InterPro" id="IPR036291">
    <property type="entry name" value="NAD(P)-bd_dom_sf"/>
</dbReference>
<protein>
    <submittedName>
        <fullName evidence="4">Isoflavone reductase family protein</fullName>
    </submittedName>
</protein>